<evidence type="ECO:0000259" key="11">
    <source>
        <dbReference type="PROSITE" id="PS50109"/>
    </source>
</evidence>
<dbReference type="InterPro" id="IPR003661">
    <property type="entry name" value="HisK_dim/P_dom"/>
</dbReference>
<sequence length="566" mass="61395">MTQPSPAKDNTPRTDKDKTSPRLMSGQLTVLSILVAVVPLLCVATLGYVFYDAAYREKTHALLAEKAMNSVQSLDSFLEEKIANLRQETGSATIAELSDPGHLRVRLHSLQNAYQGVFLGLDLVDTSGTIIAGTGDENLLPTPAQESWFAQAISRPQFVSNLALCDTYCFLAVRITTEQSAWLLRAHLDPDLIQEKIRLFHPGGTGGAFFLDRQGAHSAASGTEPDSPETALLLAQQFFPEGRPVVLTAKDAKGQTNLYGCAPLRSTGNILAIHQPKAQLLRPLLKARLVALVIILAGCGGIIITALALAKRTEQRLFKAELELQHMQKHVMDAGKLAAIGELAAGVAHEINNPLAIMMENAGWIQDLLKSDDPYSEENTEEIFSSLQTITTQGHRCREITHKLLSFARKADTTTNVVHINSLLEDIAGFARQKAKYRGVEIRLALDPKAGEIEISPAEIQQIILNLVNNAIDAIEKDNGLVQLRSIREDGFVRIDVEDNGQGIPENILPSIFEPFFTTKAAGKGTGLGLSICRDLLSKMGGSISVKSTPGQGCIFHVRLPASAPK</sequence>
<keyword evidence="3" id="KW-0597">Phosphoprotein</keyword>
<dbReference type="AlphaFoldDB" id="A0A1I3VAG6"/>
<dbReference type="SMART" id="SM00388">
    <property type="entry name" value="HisKA"/>
    <property type="match status" value="1"/>
</dbReference>
<evidence type="ECO:0000256" key="4">
    <source>
        <dbReference type="ARBA" id="ARBA00022679"/>
    </source>
</evidence>
<dbReference type="Pfam" id="PF02518">
    <property type="entry name" value="HATPase_c"/>
    <property type="match status" value="1"/>
</dbReference>
<dbReference type="STRING" id="52560.SAMN04488082_10992"/>
<dbReference type="RefSeq" id="WP_177193110.1">
    <property type="nucleotide sequence ID" value="NZ_FORX01000009.1"/>
</dbReference>
<feature type="region of interest" description="Disordered" evidence="9">
    <location>
        <begin position="1"/>
        <end position="21"/>
    </location>
</feature>
<comment type="catalytic activity">
    <reaction evidence="1">
        <text>ATP + protein L-histidine = ADP + protein N-phospho-L-histidine.</text>
        <dbReference type="EC" id="2.7.13.3"/>
    </reaction>
</comment>
<dbReference type="CDD" id="cd00082">
    <property type="entry name" value="HisKA"/>
    <property type="match status" value="1"/>
</dbReference>
<evidence type="ECO:0000256" key="7">
    <source>
        <dbReference type="ARBA" id="ARBA00022840"/>
    </source>
</evidence>
<keyword evidence="10" id="KW-0812">Transmembrane</keyword>
<evidence type="ECO:0000256" key="10">
    <source>
        <dbReference type="SAM" id="Phobius"/>
    </source>
</evidence>
<dbReference type="SUPFAM" id="SSF47384">
    <property type="entry name" value="Homodimeric domain of signal transducing histidine kinase"/>
    <property type="match status" value="1"/>
</dbReference>
<dbReference type="Gene3D" id="3.30.565.10">
    <property type="entry name" value="Histidine kinase-like ATPase, C-terminal domain"/>
    <property type="match status" value="1"/>
</dbReference>
<keyword evidence="4" id="KW-0808">Transferase</keyword>
<organism evidence="12 13">
    <name type="scientific">Desulfomicrobium apsheronum</name>
    <dbReference type="NCBI Taxonomy" id="52560"/>
    <lineage>
        <taxon>Bacteria</taxon>
        <taxon>Pseudomonadati</taxon>
        <taxon>Thermodesulfobacteriota</taxon>
        <taxon>Desulfovibrionia</taxon>
        <taxon>Desulfovibrionales</taxon>
        <taxon>Desulfomicrobiaceae</taxon>
        <taxon>Desulfomicrobium</taxon>
    </lineage>
</organism>
<evidence type="ECO:0000313" key="12">
    <source>
        <dbReference type="EMBL" id="SFJ91187.1"/>
    </source>
</evidence>
<reference evidence="13" key="1">
    <citation type="submission" date="2016-10" db="EMBL/GenBank/DDBJ databases">
        <authorList>
            <person name="Varghese N."/>
            <person name="Submissions S."/>
        </authorList>
    </citation>
    <scope>NUCLEOTIDE SEQUENCE [LARGE SCALE GENOMIC DNA]</scope>
    <source>
        <strain evidence="13">DSM 5918</strain>
    </source>
</reference>
<evidence type="ECO:0000256" key="1">
    <source>
        <dbReference type="ARBA" id="ARBA00000085"/>
    </source>
</evidence>
<feature type="domain" description="Histidine kinase" evidence="11">
    <location>
        <begin position="346"/>
        <end position="564"/>
    </location>
</feature>
<keyword evidence="10" id="KW-0472">Membrane</keyword>
<feature type="compositionally biased region" description="Basic and acidic residues" evidence="9">
    <location>
        <begin position="10"/>
        <end position="20"/>
    </location>
</feature>
<dbReference type="InterPro" id="IPR005467">
    <property type="entry name" value="His_kinase_dom"/>
</dbReference>
<dbReference type="CDD" id="cd00075">
    <property type="entry name" value="HATPase"/>
    <property type="match status" value="1"/>
</dbReference>
<feature type="transmembrane region" description="Helical" evidence="10">
    <location>
        <begin position="28"/>
        <end position="51"/>
    </location>
</feature>
<evidence type="ECO:0000256" key="8">
    <source>
        <dbReference type="ARBA" id="ARBA00023012"/>
    </source>
</evidence>
<dbReference type="InterPro" id="IPR036097">
    <property type="entry name" value="HisK_dim/P_sf"/>
</dbReference>
<dbReference type="PANTHER" id="PTHR43065:SF46">
    <property type="entry name" value="C4-DICARBOXYLATE TRANSPORT SENSOR PROTEIN DCTB"/>
    <property type="match status" value="1"/>
</dbReference>
<dbReference type="InterPro" id="IPR004358">
    <property type="entry name" value="Sig_transdc_His_kin-like_C"/>
</dbReference>
<evidence type="ECO:0000313" key="13">
    <source>
        <dbReference type="Proteomes" id="UP000198635"/>
    </source>
</evidence>
<keyword evidence="13" id="KW-1185">Reference proteome</keyword>
<evidence type="ECO:0000256" key="3">
    <source>
        <dbReference type="ARBA" id="ARBA00022553"/>
    </source>
</evidence>
<proteinExistence type="predicted"/>
<dbReference type="InterPro" id="IPR003594">
    <property type="entry name" value="HATPase_dom"/>
</dbReference>
<protein>
    <recommendedName>
        <fullName evidence="2">histidine kinase</fullName>
        <ecNumber evidence="2">2.7.13.3</ecNumber>
    </recommendedName>
</protein>
<dbReference type="Pfam" id="PF00512">
    <property type="entry name" value="HisKA"/>
    <property type="match status" value="1"/>
</dbReference>
<dbReference type="SMART" id="SM00387">
    <property type="entry name" value="HATPase_c"/>
    <property type="match status" value="1"/>
</dbReference>
<keyword evidence="6 12" id="KW-0418">Kinase</keyword>
<dbReference type="PANTHER" id="PTHR43065">
    <property type="entry name" value="SENSOR HISTIDINE KINASE"/>
    <property type="match status" value="1"/>
</dbReference>
<dbReference type="PRINTS" id="PR00344">
    <property type="entry name" value="BCTRLSENSOR"/>
</dbReference>
<keyword evidence="7" id="KW-0067">ATP-binding</keyword>
<feature type="transmembrane region" description="Helical" evidence="10">
    <location>
        <begin position="289"/>
        <end position="310"/>
    </location>
</feature>
<keyword evidence="8" id="KW-0902">Two-component regulatory system</keyword>
<keyword evidence="5" id="KW-0547">Nucleotide-binding</keyword>
<dbReference type="GO" id="GO:0005524">
    <property type="term" value="F:ATP binding"/>
    <property type="evidence" value="ECO:0007669"/>
    <property type="project" value="UniProtKB-KW"/>
</dbReference>
<evidence type="ECO:0000256" key="9">
    <source>
        <dbReference type="SAM" id="MobiDB-lite"/>
    </source>
</evidence>
<gene>
    <name evidence="12" type="ORF">SAMN04488082_10992</name>
</gene>
<dbReference type="GO" id="GO:0000155">
    <property type="term" value="F:phosphorelay sensor kinase activity"/>
    <property type="evidence" value="ECO:0007669"/>
    <property type="project" value="InterPro"/>
</dbReference>
<keyword evidence="10" id="KW-1133">Transmembrane helix</keyword>
<dbReference type="Proteomes" id="UP000198635">
    <property type="component" value="Unassembled WGS sequence"/>
</dbReference>
<evidence type="ECO:0000256" key="6">
    <source>
        <dbReference type="ARBA" id="ARBA00022777"/>
    </source>
</evidence>
<dbReference type="SUPFAM" id="SSF55874">
    <property type="entry name" value="ATPase domain of HSP90 chaperone/DNA topoisomerase II/histidine kinase"/>
    <property type="match status" value="1"/>
</dbReference>
<dbReference type="Gene3D" id="1.10.287.130">
    <property type="match status" value="1"/>
</dbReference>
<dbReference type="EC" id="2.7.13.3" evidence="2"/>
<accession>A0A1I3VAG6</accession>
<dbReference type="PROSITE" id="PS50109">
    <property type="entry name" value="HIS_KIN"/>
    <property type="match status" value="1"/>
</dbReference>
<dbReference type="EMBL" id="FORX01000009">
    <property type="protein sequence ID" value="SFJ91187.1"/>
    <property type="molecule type" value="Genomic_DNA"/>
</dbReference>
<evidence type="ECO:0000256" key="2">
    <source>
        <dbReference type="ARBA" id="ARBA00012438"/>
    </source>
</evidence>
<name>A0A1I3VAG6_9BACT</name>
<evidence type="ECO:0000256" key="5">
    <source>
        <dbReference type="ARBA" id="ARBA00022741"/>
    </source>
</evidence>
<dbReference type="InterPro" id="IPR036890">
    <property type="entry name" value="HATPase_C_sf"/>
</dbReference>